<dbReference type="NCBIfam" id="TIGR00654">
    <property type="entry name" value="PhzF_family"/>
    <property type="match status" value="1"/>
</dbReference>
<dbReference type="GO" id="GO:0005737">
    <property type="term" value="C:cytoplasm"/>
    <property type="evidence" value="ECO:0007669"/>
    <property type="project" value="TreeGrafter"/>
</dbReference>
<keyword evidence="5" id="KW-1185">Reference proteome</keyword>
<accession>A0A1G5S2Q3</accession>
<dbReference type="Proteomes" id="UP000199208">
    <property type="component" value="Unassembled WGS sequence"/>
</dbReference>
<gene>
    <name evidence="4" type="ORF">SAMN03080599_02341</name>
</gene>
<evidence type="ECO:0000256" key="3">
    <source>
        <dbReference type="PIRSR" id="PIRSR016184-1"/>
    </source>
</evidence>
<proteinExistence type="inferred from homology"/>
<dbReference type="Gene3D" id="3.10.310.10">
    <property type="entry name" value="Diaminopimelate Epimerase, Chain A, domain 1"/>
    <property type="match status" value="2"/>
</dbReference>
<dbReference type="STRING" id="1120920.SAMN03080599_02341"/>
<dbReference type="PANTHER" id="PTHR13774:SF39">
    <property type="entry name" value="BIOSYNTHESIS PROTEIN, PUTATIVE-RELATED"/>
    <property type="match status" value="1"/>
</dbReference>
<keyword evidence="2" id="KW-0413">Isomerase</keyword>
<dbReference type="Pfam" id="PF02567">
    <property type="entry name" value="PhzC-PhzF"/>
    <property type="match status" value="1"/>
</dbReference>
<dbReference type="EMBL" id="FMWL01000013">
    <property type="protein sequence ID" value="SCZ80576.1"/>
    <property type="molecule type" value="Genomic_DNA"/>
</dbReference>
<reference evidence="4 5" key="1">
    <citation type="submission" date="2016-10" db="EMBL/GenBank/DDBJ databases">
        <authorList>
            <person name="de Groot N.N."/>
        </authorList>
    </citation>
    <scope>NUCLEOTIDE SEQUENCE [LARGE SCALE GENOMIC DNA]</scope>
    <source>
        <strain evidence="4 5">DSM 2784</strain>
    </source>
</reference>
<comment type="similarity">
    <text evidence="1">Belongs to the PhzF family.</text>
</comment>
<evidence type="ECO:0000256" key="2">
    <source>
        <dbReference type="ARBA" id="ARBA00023235"/>
    </source>
</evidence>
<organism evidence="4 5">
    <name type="scientific">Acidaminobacter hydrogenoformans DSM 2784</name>
    <dbReference type="NCBI Taxonomy" id="1120920"/>
    <lineage>
        <taxon>Bacteria</taxon>
        <taxon>Bacillati</taxon>
        <taxon>Bacillota</taxon>
        <taxon>Clostridia</taxon>
        <taxon>Peptostreptococcales</taxon>
        <taxon>Acidaminobacteraceae</taxon>
        <taxon>Acidaminobacter</taxon>
    </lineage>
</organism>
<dbReference type="InterPro" id="IPR003719">
    <property type="entry name" value="Phenazine_PhzF-like"/>
</dbReference>
<evidence type="ECO:0000313" key="5">
    <source>
        <dbReference type="Proteomes" id="UP000199208"/>
    </source>
</evidence>
<dbReference type="PANTHER" id="PTHR13774">
    <property type="entry name" value="PHENAZINE BIOSYNTHESIS PROTEIN"/>
    <property type="match status" value="1"/>
</dbReference>
<dbReference type="PIRSF" id="PIRSF016184">
    <property type="entry name" value="PhzC_PhzF"/>
    <property type="match status" value="1"/>
</dbReference>
<sequence length="331" mass="35717">MKVHIYEVHAFTQDGQGGNAAGVVIQSEDAMLTEQQMLKVAARMGFSETAFVSESDMADFKVRFFTPSDEVALCGHATIAVFSLLQKLGRLNGRRDFVQETKAGLLRIKADAEEILMAQVAPDFGPILEPEEIFWSLGLSEDFQAAGLPVQIVSTGLRDILVPVSSLKALKEMQPDFEDIRQISEAHGVTGYHCFTLETGTSTGNPGQPSVTAWCRNFAPLFGIDEESATGTSNGALAAYLSAYGAVRGNDMRFVQGMWMNKPSLIKARTVWSSTARQAGGDKLEESGLVPNVPLDPEGAHENDIDTLGSKLQTVWVGGSASIKGETELEI</sequence>
<evidence type="ECO:0000313" key="4">
    <source>
        <dbReference type="EMBL" id="SCZ80576.1"/>
    </source>
</evidence>
<dbReference type="RefSeq" id="WP_092591705.1">
    <property type="nucleotide sequence ID" value="NZ_FMWL01000013.1"/>
</dbReference>
<evidence type="ECO:0000256" key="1">
    <source>
        <dbReference type="ARBA" id="ARBA00008270"/>
    </source>
</evidence>
<dbReference type="OrthoDB" id="9788221at2"/>
<name>A0A1G5S2Q3_9FIRM</name>
<protein>
    <submittedName>
        <fullName evidence="4">Phenazine biosynthesis protein PhzF family</fullName>
    </submittedName>
</protein>
<dbReference type="AlphaFoldDB" id="A0A1G5S2Q3"/>
<dbReference type="GO" id="GO:0016853">
    <property type="term" value="F:isomerase activity"/>
    <property type="evidence" value="ECO:0007669"/>
    <property type="project" value="UniProtKB-KW"/>
</dbReference>
<dbReference type="SUPFAM" id="SSF54506">
    <property type="entry name" value="Diaminopimelate epimerase-like"/>
    <property type="match status" value="1"/>
</dbReference>
<feature type="active site" evidence="3">
    <location>
        <position position="48"/>
    </location>
</feature>